<dbReference type="InterPro" id="IPR000014">
    <property type="entry name" value="PAS"/>
</dbReference>
<dbReference type="Pfam" id="PF01590">
    <property type="entry name" value="GAF"/>
    <property type="match status" value="1"/>
</dbReference>
<dbReference type="SMART" id="SM00448">
    <property type="entry name" value="REC"/>
    <property type="match status" value="1"/>
</dbReference>
<dbReference type="CDD" id="cd00082">
    <property type="entry name" value="HisKA"/>
    <property type="match status" value="1"/>
</dbReference>
<dbReference type="AlphaFoldDB" id="A0A1G5D960"/>
<dbReference type="Gene3D" id="3.40.50.2300">
    <property type="match status" value="1"/>
</dbReference>
<proteinExistence type="predicted"/>
<feature type="region of interest" description="Disordered" evidence="9">
    <location>
        <begin position="1"/>
        <end position="29"/>
    </location>
</feature>
<dbReference type="InterPro" id="IPR005467">
    <property type="entry name" value="His_kinase_dom"/>
</dbReference>
<keyword evidence="4" id="KW-0808">Transferase</keyword>
<dbReference type="Pfam" id="PF00072">
    <property type="entry name" value="Response_reg"/>
    <property type="match status" value="1"/>
</dbReference>
<evidence type="ECO:0000256" key="6">
    <source>
        <dbReference type="ARBA" id="ARBA00023012"/>
    </source>
</evidence>
<evidence type="ECO:0000259" key="12">
    <source>
        <dbReference type="PROSITE" id="PS50112"/>
    </source>
</evidence>
<dbReference type="InterPro" id="IPR003661">
    <property type="entry name" value="HisK_dim/P_dom"/>
</dbReference>
<dbReference type="RefSeq" id="WP_054965970.1">
    <property type="nucleotide sequence ID" value="NZ_FMUN01000003.1"/>
</dbReference>
<dbReference type="InterPro" id="IPR003594">
    <property type="entry name" value="HATPase_dom"/>
</dbReference>
<dbReference type="PANTHER" id="PTHR43047:SF72">
    <property type="entry name" value="OSMOSENSING HISTIDINE PROTEIN KINASE SLN1"/>
    <property type="match status" value="1"/>
</dbReference>
<gene>
    <name evidence="14" type="ORF">SAMN05661077_1237</name>
</gene>
<dbReference type="Gene3D" id="3.30.450.40">
    <property type="match status" value="1"/>
</dbReference>
<dbReference type="Gene3D" id="3.30.450.20">
    <property type="entry name" value="PAS domain"/>
    <property type="match status" value="1"/>
</dbReference>
<feature type="domain" description="PAS" evidence="12">
    <location>
        <begin position="200"/>
        <end position="272"/>
    </location>
</feature>
<dbReference type="PROSITE" id="PS50113">
    <property type="entry name" value="PAC"/>
    <property type="match status" value="1"/>
</dbReference>
<dbReference type="PANTHER" id="PTHR43047">
    <property type="entry name" value="TWO-COMPONENT HISTIDINE PROTEIN KINASE"/>
    <property type="match status" value="1"/>
</dbReference>
<dbReference type="SUPFAM" id="SSF55874">
    <property type="entry name" value="ATPase domain of HSP90 chaperone/DNA topoisomerase II/histidine kinase"/>
    <property type="match status" value="1"/>
</dbReference>
<evidence type="ECO:0000256" key="9">
    <source>
        <dbReference type="SAM" id="MobiDB-lite"/>
    </source>
</evidence>
<dbReference type="InterPro" id="IPR011006">
    <property type="entry name" value="CheY-like_superfamily"/>
</dbReference>
<keyword evidence="15" id="KW-1185">Reference proteome</keyword>
<feature type="compositionally biased region" description="Low complexity" evidence="9">
    <location>
        <begin position="1"/>
        <end position="17"/>
    </location>
</feature>
<dbReference type="CDD" id="cd00075">
    <property type="entry name" value="HATPase"/>
    <property type="match status" value="1"/>
</dbReference>
<evidence type="ECO:0000313" key="14">
    <source>
        <dbReference type="EMBL" id="SCY11273.1"/>
    </source>
</evidence>
<evidence type="ECO:0000256" key="1">
    <source>
        <dbReference type="ARBA" id="ARBA00000085"/>
    </source>
</evidence>
<dbReference type="InterPro" id="IPR036097">
    <property type="entry name" value="HisK_dim/P_sf"/>
</dbReference>
<name>A0A1G5D960_9GAMM</name>
<feature type="domain" description="PAC" evidence="13">
    <location>
        <begin position="276"/>
        <end position="328"/>
    </location>
</feature>
<dbReference type="InterPro" id="IPR035965">
    <property type="entry name" value="PAS-like_dom_sf"/>
</dbReference>
<dbReference type="PRINTS" id="PR00344">
    <property type="entry name" value="BCTRLSENSOR"/>
</dbReference>
<dbReference type="InterPro" id="IPR036890">
    <property type="entry name" value="HATPase_C_sf"/>
</dbReference>
<dbReference type="GO" id="GO:0000155">
    <property type="term" value="F:phosphorelay sensor kinase activity"/>
    <property type="evidence" value="ECO:0007669"/>
    <property type="project" value="InterPro"/>
</dbReference>
<dbReference type="InterPro" id="IPR001610">
    <property type="entry name" value="PAC"/>
</dbReference>
<dbReference type="InterPro" id="IPR003018">
    <property type="entry name" value="GAF"/>
</dbReference>
<sequence length="695" mass="75424">MGENPSSLSSRLLSRYSFDPGENPSPAEVESRLKQQAVVAELGEMGLRGASLETLFDEAVAVLAEVLDVELTKVLKLLPGEGALLVSGVGWGEGLVGEAVVPTGWGSQAGYTLLYEEPVIAADLRTEDRFTGPDLLHEHGVISGMSVVIQGHDGPYGVVGVHSRRERQFTQYDVNFLKGVANVLGATVQRAATEAALRRSEATFREIFSHAGVGIAVLDLQGNILEANPAYAEITGYAQEELTDGALSVRQLIHPEDWPSAEVAMARLRDGEVHDCSVEKRLVRKDGGNAWIQATVTLRPGDTGHPRQFIALLEDITKRREAEETLAEASRRKDEFLSMLAHELRNPLTPIATMGEVLASQREPMDPARLRRMAATIQRQSTHLTRIVDDLLDLNRIKTGRIDLQKEVVDLRTVADQAAESVAAAARENEQSLELDLPEASLTTEGDPVRLTQILTNLLDNAVKYSDPGGEVRLTGFRDNGQVVIRVRDTGQGIPPERLPRLFDDFDRGGLRNAGPKGLGLGLAVVRRLVELHGGWVEARSPGPGQGSEFTVHLPAAEANTPDQPEAAEPALREGVHEVLMVEDDPDVAQSLSFLLEDLGYHARHAGSGEQAFDMLQGAAPELVLIDIGLPDQSGFEVARRLRGRLRDTPLVALSGHAPTDFSDESTNVFDEYLLKPPTVGVLRKALEQVEHEGG</sequence>
<dbReference type="PROSITE" id="PS50110">
    <property type="entry name" value="RESPONSE_REGULATORY"/>
    <property type="match status" value="1"/>
</dbReference>
<dbReference type="EMBL" id="FMUN01000003">
    <property type="protein sequence ID" value="SCY11273.1"/>
    <property type="molecule type" value="Genomic_DNA"/>
</dbReference>
<dbReference type="CDD" id="cd00130">
    <property type="entry name" value="PAS"/>
    <property type="match status" value="1"/>
</dbReference>
<evidence type="ECO:0000259" key="11">
    <source>
        <dbReference type="PROSITE" id="PS50110"/>
    </source>
</evidence>
<dbReference type="FunFam" id="1.10.287.130:FF:000001">
    <property type="entry name" value="Two-component sensor histidine kinase"/>
    <property type="match status" value="1"/>
</dbReference>
<evidence type="ECO:0000259" key="10">
    <source>
        <dbReference type="PROSITE" id="PS50109"/>
    </source>
</evidence>
<organism evidence="14 15">
    <name type="scientific">Thiohalorhabdus denitrificans</name>
    <dbReference type="NCBI Taxonomy" id="381306"/>
    <lineage>
        <taxon>Bacteria</taxon>
        <taxon>Pseudomonadati</taxon>
        <taxon>Pseudomonadota</taxon>
        <taxon>Gammaproteobacteria</taxon>
        <taxon>Thiohalorhabdales</taxon>
        <taxon>Thiohalorhabdaceae</taxon>
        <taxon>Thiohalorhabdus</taxon>
    </lineage>
</organism>
<dbReference type="Pfam" id="PF00512">
    <property type="entry name" value="HisKA"/>
    <property type="match status" value="1"/>
</dbReference>
<dbReference type="SMART" id="SM00091">
    <property type="entry name" value="PAS"/>
    <property type="match status" value="1"/>
</dbReference>
<dbReference type="SUPFAM" id="SSF47384">
    <property type="entry name" value="Homodimeric domain of signal transducing histidine kinase"/>
    <property type="match status" value="1"/>
</dbReference>
<keyword evidence="5" id="KW-0418">Kinase</keyword>
<dbReference type="Gene3D" id="1.10.287.130">
    <property type="match status" value="1"/>
</dbReference>
<evidence type="ECO:0000256" key="4">
    <source>
        <dbReference type="ARBA" id="ARBA00022679"/>
    </source>
</evidence>
<feature type="modified residue" description="4-aspartylphosphate" evidence="8">
    <location>
        <position position="627"/>
    </location>
</feature>
<dbReference type="SUPFAM" id="SSF52172">
    <property type="entry name" value="CheY-like"/>
    <property type="match status" value="1"/>
</dbReference>
<dbReference type="InterPro" id="IPR013655">
    <property type="entry name" value="PAS_fold_3"/>
</dbReference>
<evidence type="ECO:0000256" key="2">
    <source>
        <dbReference type="ARBA" id="ARBA00012438"/>
    </source>
</evidence>
<dbReference type="NCBIfam" id="TIGR00229">
    <property type="entry name" value="sensory_box"/>
    <property type="match status" value="1"/>
</dbReference>
<evidence type="ECO:0000313" key="15">
    <source>
        <dbReference type="Proteomes" id="UP000183104"/>
    </source>
</evidence>
<dbReference type="SUPFAM" id="SSF55785">
    <property type="entry name" value="PYP-like sensor domain (PAS domain)"/>
    <property type="match status" value="1"/>
</dbReference>
<dbReference type="Pfam" id="PF02518">
    <property type="entry name" value="HATPase_c"/>
    <property type="match status" value="1"/>
</dbReference>
<dbReference type="FunFam" id="3.30.565.10:FF:000006">
    <property type="entry name" value="Sensor histidine kinase WalK"/>
    <property type="match status" value="1"/>
</dbReference>
<dbReference type="Pfam" id="PF08447">
    <property type="entry name" value="PAS_3"/>
    <property type="match status" value="1"/>
</dbReference>
<protein>
    <recommendedName>
        <fullName evidence="2">histidine kinase</fullName>
        <ecNumber evidence="2">2.7.13.3</ecNumber>
    </recommendedName>
</protein>
<dbReference type="SMART" id="SM00086">
    <property type="entry name" value="PAC"/>
    <property type="match status" value="1"/>
</dbReference>
<comment type="catalytic activity">
    <reaction evidence="1">
        <text>ATP + protein L-histidine = ADP + protein N-phospho-L-histidine.</text>
        <dbReference type="EC" id="2.7.13.3"/>
    </reaction>
</comment>
<feature type="domain" description="Histidine kinase" evidence="10">
    <location>
        <begin position="339"/>
        <end position="558"/>
    </location>
</feature>
<dbReference type="PROSITE" id="PS50112">
    <property type="entry name" value="PAS"/>
    <property type="match status" value="1"/>
</dbReference>
<evidence type="ECO:0000256" key="7">
    <source>
        <dbReference type="ARBA" id="ARBA00023136"/>
    </source>
</evidence>
<keyword evidence="3 8" id="KW-0597">Phosphoprotein</keyword>
<reference evidence="15" key="1">
    <citation type="submission" date="2016-10" db="EMBL/GenBank/DDBJ databases">
        <authorList>
            <person name="Varghese N."/>
        </authorList>
    </citation>
    <scope>NUCLEOTIDE SEQUENCE [LARGE SCALE GENOMIC DNA]</scope>
    <source>
        <strain evidence="15">HL 19</strain>
    </source>
</reference>
<dbReference type="SMART" id="SM00065">
    <property type="entry name" value="GAF"/>
    <property type="match status" value="1"/>
</dbReference>
<dbReference type="EC" id="2.7.13.3" evidence="2"/>
<accession>A0A1G5D960</accession>
<evidence type="ECO:0000256" key="8">
    <source>
        <dbReference type="PROSITE-ProRule" id="PRU00169"/>
    </source>
</evidence>
<dbReference type="InterPro" id="IPR000700">
    <property type="entry name" value="PAS-assoc_C"/>
</dbReference>
<evidence type="ECO:0000256" key="5">
    <source>
        <dbReference type="ARBA" id="ARBA00022777"/>
    </source>
</evidence>
<dbReference type="SMART" id="SM00387">
    <property type="entry name" value="HATPase_c"/>
    <property type="match status" value="1"/>
</dbReference>
<evidence type="ECO:0000256" key="3">
    <source>
        <dbReference type="ARBA" id="ARBA00022553"/>
    </source>
</evidence>
<dbReference type="GO" id="GO:0005886">
    <property type="term" value="C:plasma membrane"/>
    <property type="evidence" value="ECO:0007669"/>
    <property type="project" value="TreeGrafter"/>
</dbReference>
<feature type="domain" description="Response regulatory" evidence="11">
    <location>
        <begin position="578"/>
        <end position="691"/>
    </location>
</feature>
<keyword evidence="7" id="KW-0472">Membrane</keyword>
<evidence type="ECO:0000259" key="13">
    <source>
        <dbReference type="PROSITE" id="PS50113"/>
    </source>
</evidence>
<dbReference type="Gene3D" id="3.30.565.10">
    <property type="entry name" value="Histidine kinase-like ATPase, C-terminal domain"/>
    <property type="match status" value="1"/>
</dbReference>
<dbReference type="SMART" id="SM00388">
    <property type="entry name" value="HisKA"/>
    <property type="match status" value="1"/>
</dbReference>
<dbReference type="PROSITE" id="PS50109">
    <property type="entry name" value="HIS_KIN"/>
    <property type="match status" value="1"/>
</dbReference>
<dbReference type="InterPro" id="IPR004358">
    <property type="entry name" value="Sig_transdc_His_kin-like_C"/>
</dbReference>
<dbReference type="GO" id="GO:0009927">
    <property type="term" value="F:histidine phosphotransfer kinase activity"/>
    <property type="evidence" value="ECO:0007669"/>
    <property type="project" value="TreeGrafter"/>
</dbReference>
<keyword evidence="6" id="KW-0902">Two-component regulatory system</keyword>
<dbReference type="InterPro" id="IPR001789">
    <property type="entry name" value="Sig_transdc_resp-reg_receiver"/>
</dbReference>
<dbReference type="Proteomes" id="UP000183104">
    <property type="component" value="Unassembled WGS sequence"/>
</dbReference>
<dbReference type="InterPro" id="IPR029016">
    <property type="entry name" value="GAF-like_dom_sf"/>
</dbReference>
<dbReference type="SUPFAM" id="SSF55781">
    <property type="entry name" value="GAF domain-like"/>
    <property type="match status" value="1"/>
</dbReference>